<keyword evidence="1" id="KW-0812">Transmembrane</keyword>
<dbReference type="InterPro" id="IPR009086">
    <property type="entry name" value="Bacteriocin_AS48"/>
</dbReference>
<feature type="transmembrane region" description="Helical" evidence="1">
    <location>
        <begin position="7"/>
        <end position="28"/>
    </location>
</feature>
<evidence type="ECO:0000256" key="1">
    <source>
        <dbReference type="SAM" id="Phobius"/>
    </source>
</evidence>
<gene>
    <name evidence="2" type="ORF">JF537_14860</name>
</gene>
<feature type="transmembrane region" description="Helical" evidence="1">
    <location>
        <begin position="34"/>
        <end position="51"/>
    </location>
</feature>
<dbReference type="Proteomes" id="UP000664578">
    <property type="component" value="Unassembled WGS sequence"/>
</dbReference>
<sequence>MEVIANLVGALGISEYWATLIVNAIMAGDTVTQLLAAFGSFGLTGTLISTLRKLIKQIGKQKTIAY</sequence>
<name>A0A8I1MIA5_9BACI</name>
<keyword evidence="1" id="KW-0472">Membrane</keyword>
<dbReference type="EMBL" id="JAEMWV010000007">
    <property type="protein sequence ID" value="MBN8252856.1"/>
    <property type="molecule type" value="Genomic_DNA"/>
</dbReference>
<dbReference type="GeneID" id="93680865"/>
<dbReference type="KEGG" id="bfx:BC359_18620"/>
<reference evidence="2" key="1">
    <citation type="submission" date="2020-12" db="EMBL/GenBank/DDBJ databases">
        <title>PHA producing bacteria isolated from mangrove.</title>
        <authorList>
            <person name="Zheng W."/>
            <person name="Yu S."/>
            <person name="Huang Y."/>
        </authorList>
    </citation>
    <scope>NUCLEOTIDE SEQUENCE</scope>
    <source>
        <strain evidence="2">GN22-4</strain>
    </source>
</reference>
<dbReference type="AlphaFoldDB" id="A0A8I1MIA5"/>
<organism evidence="2 3">
    <name type="scientific">Priestia flexa</name>
    <dbReference type="NCBI Taxonomy" id="86664"/>
    <lineage>
        <taxon>Bacteria</taxon>
        <taxon>Bacillati</taxon>
        <taxon>Bacillota</taxon>
        <taxon>Bacilli</taxon>
        <taxon>Bacillales</taxon>
        <taxon>Bacillaceae</taxon>
        <taxon>Priestia</taxon>
    </lineage>
</organism>
<keyword evidence="1" id="KW-1133">Transmembrane helix</keyword>
<dbReference type="Gene3D" id="1.20.225.10">
    <property type="entry name" value="Bacteriocin AS-48"/>
    <property type="match status" value="1"/>
</dbReference>
<accession>A0A8I1MIA5</accession>
<dbReference type="RefSeq" id="WP_078990337.1">
    <property type="nucleotide sequence ID" value="NZ_CM125968.1"/>
</dbReference>
<evidence type="ECO:0000313" key="3">
    <source>
        <dbReference type="Proteomes" id="UP000664578"/>
    </source>
</evidence>
<proteinExistence type="predicted"/>
<protein>
    <submittedName>
        <fullName evidence="2">Uberolysin/carnocyclin family circular bacteriocin</fullName>
    </submittedName>
</protein>
<comment type="caution">
    <text evidence="2">The sequence shown here is derived from an EMBL/GenBank/DDBJ whole genome shotgun (WGS) entry which is preliminary data.</text>
</comment>
<evidence type="ECO:0000313" key="2">
    <source>
        <dbReference type="EMBL" id="MBN8252856.1"/>
    </source>
</evidence>